<dbReference type="Pfam" id="PF01408">
    <property type="entry name" value="GFO_IDH_MocA"/>
    <property type="match status" value="1"/>
</dbReference>
<proteinExistence type="inferred from homology"/>
<evidence type="ECO:0000256" key="1">
    <source>
        <dbReference type="ARBA" id="ARBA00010928"/>
    </source>
</evidence>
<evidence type="ECO:0000313" key="5">
    <source>
        <dbReference type="EMBL" id="SEI69509.1"/>
    </source>
</evidence>
<evidence type="ECO:0000259" key="3">
    <source>
        <dbReference type="Pfam" id="PF01408"/>
    </source>
</evidence>
<gene>
    <name evidence="5" type="ORF">SAMN05444007_102148</name>
</gene>
<keyword evidence="6" id="KW-1185">Reference proteome</keyword>
<dbReference type="InterPro" id="IPR036291">
    <property type="entry name" value="NAD(P)-bd_dom_sf"/>
</dbReference>
<dbReference type="SUPFAM" id="SSF55347">
    <property type="entry name" value="Glyceraldehyde-3-phosphate dehydrogenase-like, C-terminal domain"/>
    <property type="match status" value="1"/>
</dbReference>
<dbReference type="STRING" id="1227549.SAMN05444007_102148"/>
<accession>A0A1H6SNI7</accession>
<dbReference type="EMBL" id="FNYD01000002">
    <property type="protein sequence ID" value="SEI69509.1"/>
    <property type="molecule type" value="Genomic_DNA"/>
</dbReference>
<dbReference type="PANTHER" id="PTHR22604:SF105">
    <property type="entry name" value="TRANS-1,2-DIHYDROBENZENE-1,2-DIOL DEHYDROGENASE"/>
    <property type="match status" value="1"/>
</dbReference>
<dbReference type="AlphaFoldDB" id="A0A1H6SNI7"/>
<evidence type="ECO:0000313" key="6">
    <source>
        <dbReference type="Proteomes" id="UP000199379"/>
    </source>
</evidence>
<dbReference type="InterPro" id="IPR050984">
    <property type="entry name" value="Gfo/Idh/MocA_domain"/>
</dbReference>
<dbReference type="GO" id="GO:0000166">
    <property type="term" value="F:nucleotide binding"/>
    <property type="evidence" value="ECO:0007669"/>
    <property type="project" value="InterPro"/>
</dbReference>
<dbReference type="PANTHER" id="PTHR22604">
    <property type="entry name" value="OXIDOREDUCTASES"/>
    <property type="match status" value="1"/>
</dbReference>
<evidence type="ECO:0000256" key="2">
    <source>
        <dbReference type="ARBA" id="ARBA00023002"/>
    </source>
</evidence>
<reference evidence="5 6" key="1">
    <citation type="submission" date="2016-10" db="EMBL/GenBank/DDBJ databases">
        <authorList>
            <person name="de Groot N.N."/>
        </authorList>
    </citation>
    <scope>NUCLEOTIDE SEQUENCE [LARGE SCALE GENOMIC DNA]</scope>
    <source>
        <strain evidence="5 6">DSM 29340</strain>
    </source>
</reference>
<dbReference type="Gene3D" id="3.40.50.720">
    <property type="entry name" value="NAD(P)-binding Rossmann-like Domain"/>
    <property type="match status" value="1"/>
</dbReference>
<dbReference type="OrthoDB" id="9815825at2"/>
<evidence type="ECO:0000259" key="4">
    <source>
        <dbReference type="Pfam" id="PF22725"/>
    </source>
</evidence>
<organism evidence="5 6">
    <name type="scientific">Cribrihabitans marinus</name>
    <dbReference type="NCBI Taxonomy" id="1227549"/>
    <lineage>
        <taxon>Bacteria</taxon>
        <taxon>Pseudomonadati</taxon>
        <taxon>Pseudomonadota</taxon>
        <taxon>Alphaproteobacteria</taxon>
        <taxon>Rhodobacterales</taxon>
        <taxon>Paracoccaceae</taxon>
        <taxon>Cribrihabitans</taxon>
    </lineage>
</organism>
<protein>
    <submittedName>
        <fullName evidence="5">Predicted dehydrogenase</fullName>
    </submittedName>
</protein>
<dbReference type="GO" id="GO:0016491">
    <property type="term" value="F:oxidoreductase activity"/>
    <property type="evidence" value="ECO:0007669"/>
    <property type="project" value="UniProtKB-KW"/>
</dbReference>
<dbReference type="Pfam" id="PF22725">
    <property type="entry name" value="GFO_IDH_MocA_C3"/>
    <property type="match status" value="1"/>
</dbReference>
<dbReference type="RefSeq" id="WP_092362485.1">
    <property type="nucleotide sequence ID" value="NZ_BMGV01000002.1"/>
</dbReference>
<dbReference type="InterPro" id="IPR000683">
    <property type="entry name" value="Gfo/Idh/MocA-like_OxRdtase_N"/>
</dbReference>
<name>A0A1H6SNI7_9RHOB</name>
<dbReference type="InterPro" id="IPR055170">
    <property type="entry name" value="GFO_IDH_MocA-like_dom"/>
</dbReference>
<feature type="domain" description="Gfo/Idh/MocA-like oxidoreductase N-terminal" evidence="3">
    <location>
        <begin position="6"/>
        <end position="125"/>
    </location>
</feature>
<dbReference type="SUPFAM" id="SSF51735">
    <property type="entry name" value="NAD(P)-binding Rossmann-fold domains"/>
    <property type="match status" value="1"/>
</dbReference>
<keyword evidence="2" id="KW-0560">Oxidoreductase</keyword>
<comment type="similarity">
    <text evidence="1">Belongs to the Gfo/Idh/MocA family.</text>
</comment>
<sequence length="329" mass="35948">MSRQPFRWGILSTAKIGREQVMPAIARSEDGVIHAIASRDADRAGALAARFGAPHSYGDYDALLADPEVDGVYLPIPTAHHAEWSIRAAAAGKHVLCEKPIALQAGQIDEIIAARDTHGVVISEAFMVWYHPQWHKVRALIAEGAIGRLRHVSGAFSYHLTDPANMRNKSELGGGALPDIGVYPVVTTLIATGAEPRGATAQVEYSPEFGTDIFARADVAFDGFALSMHVSSQMALHQSMRFFGETGWIDVPAPFNPLGYGDAQVILHDQKNTQTQVFRFGEVNQYALQSDAFVRASRGESDEVFPLEFSRRVQQVIDEIYRAGGPRPQ</sequence>
<dbReference type="Proteomes" id="UP000199379">
    <property type="component" value="Unassembled WGS sequence"/>
</dbReference>
<dbReference type="Gene3D" id="3.30.360.10">
    <property type="entry name" value="Dihydrodipicolinate Reductase, domain 2"/>
    <property type="match status" value="1"/>
</dbReference>
<feature type="domain" description="GFO/IDH/MocA-like oxidoreductase" evidence="4">
    <location>
        <begin position="135"/>
        <end position="249"/>
    </location>
</feature>